<name>F9GB06_FUSOF</name>
<dbReference type="AlphaFoldDB" id="F9GB06"/>
<proteinExistence type="predicted"/>
<accession>F9GB06</accession>
<evidence type="ECO:0000313" key="1">
    <source>
        <dbReference type="EMBL" id="EGU73670.1"/>
    </source>
</evidence>
<gene>
    <name evidence="1" type="ORF">FOXB_15839</name>
</gene>
<protein>
    <submittedName>
        <fullName evidence="1">Uncharacterized protein</fullName>
    </submittedName>
</protein>
<comment type="caution">
    <text evidence="1">The sequence shown here is derived from an EMBL/GenBank/DDBJ whole genome shotgun (WGS) entry which is preliminary data.</text>
</comment>
<dbReference type="EMBL" id="AFQF01004364">
    <property type="protein sequence ID" value="EGU73670.1"/>
    <property type="molecule type" value="Genomic_DNA"/>
</dbReference>
<reference evidence="1" key="1">
    <citation type="journal article" date="2012" name="Mol. Plant Microbe Interact.">
        <title>A highly conserved effector in Fusarium oxysporum is required for full virulence on Arabidopsis.</title>
        <authorList>
            <person name="Thatcher L.F."/>
            <person name="Gardiner D.M."/>
            <person name="Kazan K."/>
            <person name="Manners J."/>
        </authorList>
    </citation>
    <scope>NUCLEOTIDE SEQUENCE [LARGE SCALE GENOMIC DNA]</scope>
    <source>
        <strain evidence="1">Fo5176</strain>
    </source>
</reference>
<organism evidence="1">
    <name type="scientific">Fusarium oxysporum (strain Fo5176)</name>
    <name type="common">Fusarium vascular wilt</name>
    <dbReference type="NCBI Taxonomy" id="660025"/>
    <lineage>
        <taxon>Eukaryota</taxon>
        <taxon>Fungi</taxon>
        <taxon>Dikarya</taxon>
        <taxon>Ascomycota</taxon>
        <taxon>Pezizomycotina</taxon>
        <taxon>Sordariomycetes</taxon>
        <taxon>Hypocreomycetidae</taxon>
        <taxon>Hypocreales</taxon>
        <taxon>Nectriaceae</taxon>
        <taxon>Fusarium</taxon>
        <taxon>Fusarium oxysporum species complex</taxon>
    </lineage>
</organism>
<sequence>MKCQIELKVRIKDKEKSTLIKAEILPKKLITLSYYAITHNLTRELAR</sequence>